<gene>
    <name evidence="3" type="ORF">GCM10009126_20850</name>
</gene>
<feature type="region of interest" description="Disordered" evidence="1">
    <location>
        <begin position="1"/>
        <end position="24"/>
    </location>
</feature>
<feature type="transmembrane region" description="Helical" evidence="2">
    <location>
        <begin position="155"/>
        <end position="175"/>
    </location>
</feature>
<keyword evidence="2" id="KW-0472">Membrane</keyword>
<feature type="transmembrane region" description="Helical" evidence="2">
    <location>
        <begin position="28"/>
        <end position="48"/>
    </location>
</feature>
<keyword evidence="4" id="KW-1185">Reference proteome</keyword>
<feature type="transmembrane region" description="Helical" evidence="2">
    <location>
        <begin position="116"/>
        <end position="134"/>
    </location>
</feature>
<organism evidence="3 4">
    <name type="scientific">Rhodanobacter caeni</name>
    <dbReference type="NCBI Taxonomy" id="657654"/>
    <lineage>
        <taxon>Bacteria</taxon>
        <taxon>Pseudomonadati</taxon>
        <taxon>Pseudomonadota</taxon>
        <taxon>Gammaproteobacteria</taxon>
        <taxon>Lysobacterales</taxon>
        <taxon>Rhodanobacteraceae</taxon>
        <taxon>Rhodanobacter</taxon>
    </lineage>
</organism>
<evidence type="ECO:0000313" key="4">
    <source>
        <dbReference type="Proteomes" id="UP001500657"/>
    </source>
</evidence>
<protein>
    <submittedName>
        <fullName evidence="3">Uncharacterized protein</fullName>
    </submittedName>
</protein>
<proteinExistence type="predicted"/>
<comment type="caution">
    <text evidence="3">The sequence shown here is derived from an EMBL/GenBank/DDBJ whole genome shotgun (WGS) entry which is preliminary data.</text>
</comment>
<evidence type="ECO:0000313" key="3">
    <source>
        <dbReference type="EMBL" id="GAA0255516.1"/>
    </source>
</evidence>
<keyword evidence="2" id="KW-0812">Transmembrane</keyword>
<sequence length="214" mass="23660">MIASMDDHRSRRMSRPSKSPSKLTNRRALAMMGGVAVLYALPCLIAGVLGGRRWLVTVGVVVAITGVAWLLCAHFSREEVLRPVHVRYLREFFPAMAGYVVLIMVSGTWVPRMESVPARVALAALPLLPIALLIRAMVRVLRDQDELERRIDLEAIAIAAMSTAFGFFSFGLLPLADIGWHVGGPTVAIWVMPCLFAIFGIAKPLVARRYRDHE</sequence>
<dbReference type="Proteomes" id="UP001500657">
    <property type="component" value="Unassembled WGS sequence"/>
</dbReference>
<feature type="transmembrane region" description="Helical" evidence="2">
    <location>
        <begin position="54"/>
        <end position="72"/>
    </location>
</feature>
<feature type="transmembrane region" description="Helical" evidence="2">
    <location>
        <begin position="187"/>
        <end position="206"/>
    </location>
</feature>
<evidence type="ECO:0000256" key="1">
    <source>
        <dbReference type="SAM" id="MobiDB-lite"/>
    </source>
</evidence>
<evidence type="ECO:0000256" key="2">
    <source>
        <dbReference type="SAM" id="Phobius"/>
    </source>
</evidence>
<reference evidence="4" key="1">
    <citation type="journal article" date="2019" name="Int. J. Syst. Evol. Microbiol.">
        <title>The Global Catalogue of Microorganisms (GCM) 10K type strain sequencing project: providing services to taxonomists for standard genome sequencing and annotation.</title>
        <authorList>
            <consortium name="The Broad Institute Genomics Platform"/>
            <consortium name="The Broad Institute Genome Sequencing Center for Infectious Disease"/>
            <person name="Wu L."/>
            <person name="Ma J."/>
        </authorList>
    </citation>
    <scope>NUCLEOTIDE SEQUENCE [LARGE SCALE GENOMIC DNA]</scope>
    <source>
        <strain evidence="4">JCM 16242</strain>
    </source>
</reference>
<accession>A0ABP3E869</accession>
<feature type="transmembrane region" description="Helical" evidence="2">
    <location>
        <begin position="92"/>
        <end position="110"/>
    </location>
</feature>
<dbReference type="EMBL" id="BAAAFO010000003">
    <property type="protein sequence ID" value="GAA0255516.1"/>
    <property type="molecule type" value="Genomic_DNA"/>
</dbReference>
<keyword evidence="2" id="KW-1133">Transmembrane helix</keyword>
<name>A0ABP3E869_9GAMM</name>